<dbReference type="Pfam" id="PF10198">
    <property type="entry name" value="Ada3"/>
    <property type="match status" value="1"/>
</dbReference>
<organism evidence="7 8">
    <name type="scientific">Lyophyllum shimeji</name>
    <name type="common">Hon-shimeji</name>
    <name type="synonym">Tricholoma shimeji</name>
    <dbReference type="NCBI Taxonomy" id="47721"/>
    <lineage>
        <taxon>Eukaryota</taxon>
        <taxon>Fungi</taxon>
        <taxon>Dikarya</taxon>
        <taxon>Basidiomycota</taxon>
        <taxon>Agaricomycotina</taxon>
        <taxon>Agaricomycetes</taxon>
        <taxon>Agaricomycetidae</taxon>
        <taxon>Agaricales</taxon>
        <taxon>Tricholomatineae</taxon>
        <taxon>Lyophyllaceae</taxon>
        <taxon>Lyophyllum</taxon>
    </lineage>
</organism>
<feature type="region of interest" description="Disordered" evidence="6">
    <location>
        <begin position="577"/>
        <end position="606"/>
    </location>
</feature>
<evidence type="ECO:0000256" key="3">
    <source>
        <dbReference type="ARBA" id="ARBA00023015"/>
    </source>
</evidence>
<comment type="caution">
    <text evidence="7">The sequence shown here is derived from an EMBL/GenBank/DDBJ whole genome shotgun (WGS) entry which is preliminary data.</text>
</comment>
<evidence type="ECO:0000313" key="8">
    <source>
        <dbReference type="Proteomes" id="UP001063166"/>
    </source>
</evidence>
<dbReference type="GO" id="GO:0006357">
    <property type="term" value="P:regulation of transcription by RNA polymerase II"/>
    <property type="evidence" value="ECO:0007669"/>
    <property type="project" value="TreeGrafter"/>
</dbReference>
<feature type="compositionally biased region" description="Polar residues" evidence="6">
    <location>
        <begin position="112"/>
        <end position="125"/>
    </location>
</feature>
<gene>
    <name evidence="7" type="primary">NGG1</name>
    <name evidence="7" type="ORF">LshimejAT787_0211550</name>
</gene>
<dbReference type="GO" id="GO:0000124">
    <property type="term" value="C:SAGA complex"/>
    <property type="evidence" value="ECO:0007669"/>
    <property type="project" value="TreeGrafter"/>
</dbReference>
<evidence type="ECO:0000256" key="5">
    <source>
        <dbReference type="ARBA" id="ARBA00023242"/>
    </source>
</evidence>
<keyword evidence="3" id="KW-0805">Transcription regulation</keyword>
<feature type="compositionally biased region" description="Low complexity" evidence="6">
    <location>
        <begin position="179"/>
        <end position="189"/>
    </location>
</feature>
<dbReference type="PANTHER" id="PTHR13556">
    <property type="entry name" value="TRANSCRIPTIONAL ADAPTER 3-RELATED"/>
    <property type="match status" value="1"/>
</dbReference>
<accession>A0A9P3ULF7</accession>
<feature type="region of interest" description="Disordered" evidence="6">
    <location>
        <begin position="48"/>
        <end position="229"/>
    </location>
</feature>
<dbReference type="EMBL" id="BRPK01000002">
    <property type="protein sequence ID" value="GLB35590.1"/>
    <property type="molecule type" value="Genomic_DNA"/>
</dbReference>
<comment type="subcellular location">
    <subcellularLocation>
        <location evidence="1">Nucleus</location>
    </subcellularLocation>
</comment>
<dbReference type="InterPro" id="IPR019340">
    <property type="entry name" value="Histone_AcTrfase_su3"/>
</dbReference>
<dbReference type="GO" id="GO:0003713">
    <property type="term" value="F:transcription coactivator activity"/>
    <property type="evidence" value="ECO:0007669"/>
    <property type="project" value="TreeGrafter"/>
</dbReference>
<evidence type="ECO:0000256" key="6">
    <source>
        <dbReference type="SAM" id="MobiDB-lite"/>
    </source>
</evidence>
<feature type="compositionally biased region" description="Basic and acidic residues" evidence="6">
    <location>
        <begin position="127"/>
        <end position="138"/>
    </location>
</feature>
<sequence length="606" mass="68177">MASKLTPYYPPTPIQSVLLKKAPDSIPPTNELELLHDELRELRKMSLARSKKAGEDLKAIEESMRRMKEKEKGKAKAIDKVKRERDFSPSLEVDDAKSVSSYSGHKTKSRLSSHPIQSFPPSARSSLDPRRSAADDLKKKKKKRKREFEDSDAEREIQRPRKTTPPVVPHVQVPPPPKAQKSVVSSVQPHVKPPPGPDFSVPQPYALLPLRPPIPPPPLPGPSKPTEVMEDFSKSRQPSQIAVTTFYTSIEPWLRNIREEDVGFLEHTGDEVEPYILPKLGRHYLEVWEDQDAGLIPPVLVGLGTEPSEPPNFAAPTPKWDPSTLTETDLLTEERGHGPLTERVISALLPNPDQAVWKGVKAAEDAMEGRPGGSGAAAARKERLNVTDLEVRIRDTMRYHGLLEGVPDYSEKVDDPIATALRQAQRELRRVVATNKARKARLVDIARDRLGYQEYLECRDSLDKNITNLYAKLQRKDVPKIAKKKKQTHQRADSTTEVAAAPVPCPAALGLHTDEELQLHISEQLQQLVKTRREWVDEVGSHFERLQREQPGRIWGFPQESIYKGIEEEVQAMLNQTHPDFEAEPPRTNSIKGKAKERGDDEMDVG</sequence>
<dbReference type="PANTHER" id="PTHR13556:SF2">
    <property type="entry name" value="TRANSCRIPTIONAL ADAPTER 3"/>
    <property type="match status" value="1"/>
</dbReference>
<dbReference type="Proteomes" id="UP001063166">
    <property type="component" value="Unassembled WGS sequence"/>
</dbReference>
<dbReference type="AlphaFoldDB" id="A0A9P3ULF7"/>
<dbReference type="OrthoDB" id="1232at2759"/>
<reference evidence="7" key="1">
    <citation type="submission" date="2022-07" db="EMBL/GenBank/DDBJ databases">
        <title>The genome of Lyophyllum shimeji provides insight into the initial evolution of ectomycorrhizal fungal genome.</title>
        <authorList>
            <person name="Kobayashi Y."/>
            <person name="Shibata T."/>
            <person name="Hirakawa H."/>
            <person name="Shigenobu S."/>
            <person name="Nishiyama T."/>
            <person name="Yamada A."/>
            <person name="Hasebe M."/>
            <person name="Kawaguchi M."/>
        </authorList>
    </citation>
    <scope>NUCLEOTIDE SEQUENCE</scope>
    <source>
        <strain evidence="7">AT787</strain>
    </source>
</reference>
<keyword evidence="5" id="KW-0539">Nucleus</keyword>
<keyword evidence="4" id="KW-0804">Transcription</keyword>
<feature type="compositionally biased region" description="Pro residues" evidence="6">
    <location>
        <begin position="166"/>
        <end position="178"/>
    </location>
</feature>
<evidence type="ECO:0000256" key="4">
    <source>
        <dbReference type="ARBA" id="ARBA00023163"/>
    </source>
</evidence>
<evidence type="ECO:0000256" key="2">
    <source>
        <dbReference type="ARBA" id="ARBA00005330"/>
    </source>
</evidence>
<protein>
    <submittedName>
        <fullName evidence="7">Histone acetyltransferases subunit 3</fullName>
    </submittedName>
</protein>
<feature type="compositionally biased region" description="Pro residues" evidence="6">
    <location>
        <begin position="210"/>
        <end position="223"/>
    </location>
</feature>
<keyword evidence="8" id="KW-1185">Reference proteome</keyword>
<evidence type="ECO:0000256" key="1">
    <source>
        <dbReference type="ARBA" id="ARBA00004123"/>
    </source>
</evidence>
<evidence type="ECO:0000313" key="7">
    <source>
        <dbReference type="EMBL" id="GLB35590.1"/>
    </source>
</evidence>
<comment type="similarity">
    <text evidence="2">Belongs to the NGG1 family.</text>
</comment>
<dbReference type="GO" id="GO:0005634">
    <property type="term" value="C:nucleus"/>
    <property type="evidence" value="ECO:0007669"/>
    <property type="project" value="UniProtKB-SubCell"/>
</dbReference>
<proteinExistence type="inferred from homology"/>
<name>A0A9P3ULF7_LYOSH</name>
<feature type="compositionally biased region" description="Basic and acidic residues" evidence="6">
    <location>
        <begin position="52"/>
        <end position="87"/>
    </location>
</feature>